<dbReference type="GO" id="GO:0045259">
    <property type="term" value="C:proton-transporting ATP synthase complex"/>
    <property type="evidence" value="ECO:0007669"/>
    <property type="project" value="UniProtKB-KW"/>
</dbReference>
<comment type="subcellular location">
    <subcellularLocation>
        <location evidence="1">Mitochondrion membrane</location>
    </subcellularLocation>
</comment>
<keyword evidence="8" id="KW-0472">Membrane</keyword>
<evidence type="ECO:0000256" key="8">
    <source>
        <dbReference type="ARBA" id="ARBA00023136"/>
    </source>
</evidence>
<sequence length="230" mass="23645">MSLAASRAVLRQSTFAVRRAGIRNASTTSETAGAAKDKVASKASEASSKASDVASKASSSAKEASSTVQSKASEGLSKVTSSAGAAMSKAGDALNSAANSAAKVGGRTGRLVGRIQGLVPQTIYYSKVALELGRLVVQQRSMAPPSIQTMQNYMQPALNSLKNPSALLNRAASSGNAQPANMLSQVRNMSSAQWTSVGIVAAEVIGFFSIGEAIGRFKLVGYRVAEPAHH</sequence>
<keyword evidence="7" id="KW-0496">Mitochondrion</keyword>
<evidence type="ECO:0000256" key="10">
    <source>
        <dbReference type="SAM" id="MobiDB-lite"/>
    </source>
</evidence>
<protein>
    <submittedName>
        <fullName evidence="11">Mitochondrial F1F0-ATP synthase-like protein g subunit</fullName>
    </submittedName>
</protein>
<accession>A0A6A6A7W9</accession>
<feature type="compositionally biased region" description="Polar residues" evidence="10">
    <location>
        <begin position="67"/>
        <end position="76"/>
    </location>
</feature>
<evidence type="ECO:0000256" key="7">
    <source>
        <dbReference type="ARBA" id="ARBA00023128"/>
    </source>
</evidence>
<keyword evidence="3" id="KW-0813">Transport</keyword>
<evidence type="ECO:0000256" key="3">
    <source>
        <dbReference type="ARBA" id="ARBA00022448"/>
    </source>
</evidence>
<keyword evidence="4" id="KW-0138">CF(0)</keyword>
<dbReference type="EMBL" id="ML977509">
    <property type="protein sequence ID" value="KAF2128082.1"/>
    <property type="molecule type" value="Genomic_DNA"/>
</dbReference>
<dbReference type="InterPro" id="IPR006808">
    <property type="entry name" value="ATP_synth_F0_gsu_mt"/>
</dbReference>
<comment type="similarity">
    <text evidence="2">Belongs to the ATPase g subunit family.</text>
</comment>
<dbReference type="PANTHER" id="PTHR12386">
    <property type="entry name" value="ATP SYNTHASE SUBUNIT"/>
    <property type="match status" value="1"/>
</dbReference>
<dbReference type="Pfam" id="PF04718">
    <property type="entry name" value="ATP-synt_G"/>
    <property type="match status" value="1"/>
</dbReference>
<evidence type="ECO:0000256" key="9">
    <source>
        <dbReference type="ARBA" id="ARBA00023310"/>
    </source>
</evidence>
<feature type="region of interest" description="Disordered" evidence="10">
    <location>
        <begin position="19"/>
        <end position="76"/>
    </location>
</feature>
<dbReference type="AlphaFoldDB" id="A0A6A6A7W9"/>
<evidence type="ECO:0000256" key="2">
    <source>
        <dbReference type="ARBA" id="ARBA00005699"/>
    </source>
</evidence>
<name>A0A6A6A7W9_9PLEO</name>
<evidence type="ECO:0000256" key="6">
    <source>
        <dbReference type="ARBA" id="ARBA00023065"/>
    </source>
</evidence>
<evidence type="ECO:0000256" key="1">
    <source>
        <dbReference type="ARBA" id="ARBA00004325"/>
    </source>
</evidence>
<dbReference type="GO" id="GO:0015986">
    <property type="term" value="P:proton motive force-driven ATP synthesis"/>
    <property type="evidence" value="ECO:0007669"/>
    <property type="project" value="InterPro"/>
</dbReference>
<keyword evidence="9" id="KW-0066">ATP synthesis</keyword>
<dbReference type="RefSeq" id="XP_033522471.1">
    <property type="nucleotide sequence ID" value="XM_033671601.1"/>
</dbReference>
<organism evidence="11 12">
    <name type="scientific">Dothidotthia symphoricarpi CBS 119687</name>
    <dbReference type="NCBI Taxonomy" id="1392245"/>
    <lineage>
        <taxon>Eukaryota</taxon>
        <taxon>Fungi</taxon>
        <taxon>Dikarya</taxon>
        <taxon>Ascomycota</taxon>
        <taxon>Pezizomycotina</taxon>
        <taxon>Dothideomycetes</taxon>
        <taxon>Pleosporomycetidae</taxon>
        <taxon>Pleosporales</taxon>
        <taxon>Dothidotthiaceae</taxon>
        <taxon>Dothidotthia</taxon>
    </lineage>
</organism>
<dbReference type="GeneID" id="54412033"/>
<dbReference type="OrthoDB" id="437at2759"/>
<evidence type="ECO:0000256" key="5">
    <source>
        <dbReference type="ARBA" id="ARBA00022781"/>
    </source>
</evidence>
<dbReference type="Proteomes" id="UP000799771">
    <property type="component" value="Unassembled WGS sequence"/>
</dbReference>
<dbReference type="GO" id="GO:0031966">
    <property type="term" value="C:mitochondrial membrane"/>
    <property type="evidence" value="ECO:0007669"/>
    <property type="project" value="UniProtKB-SubCell"/>
</dbReference>
<keyword evidence="5" id="KW-0375">Hydrogen ion transport</keyword>
<dbReference type="GO" id="GO:0015078">
    <property type="term" value="F:proton transmembrane transporter activity"/>
    <property type="evidence" value="ECO:0007669"/>
    <property type="project" value="InterPro"/>
</dbReference>
<keyword evidence="6" id="KW-0406">Ion transport</keyword>
<evidence type="ECO:0000313" key="11">
    <source>
        <dbReference type="EMBL" id="KAF2128082.1"/>
    </source>
</evidence>
<feature type="compositionally biased region" description="Low complexity" evidence="10">
    <location>
        <begin position="41"/>
        <end position="66"/>
    </location>
</feature>
<reference evidence="11" key="1">
    <citation type="journal article" date="2020" name="Stud. Mycol.">
        <title>101 Dothideomycetes genomes: a test case for predicting lifestyles and emergence of pathogens.</title>
        <authorList>
            <person name="Haridas S."/>
            <person name="Albert R."/>
            <person name="Binder M."/>
            <person name="Bloem J."/>
            <person name="Labutti K."/>
            <person name="Salamov A."/>
            <person name="Andreopoulos B."/>
            <person name="Baker S."/>
            <person name="Barry K."/>
            <person name="Bills G."/>
            <person name="Bluhm B."/>
            <person name="Cannon C."/>
            <person name="Castanera R."/>
            <person name="Culley D."/>
            <person name="Daum C."/>
            <person name="Ezra D."/>
            <person name="Gonzalez J."/>
            <person name="Henrissat B."/>
            <person name="Kuo A."/>
            <person name="Liang C."/>
            <person name="Lipzen A."/>
            <person name="Lutzoni F."/>
            <person name="Magnuson J."/>
            <person name="Mondo S."/>
            <person name="Nolan M."/>
            <person name="Ohm R."/>
            <person name="Pangilinan J."/>
            <person name="Park H.-J."/>
            <person name="Ramirez L."/>
            <person name="Alfaro M."/>
            <person name="Sun H."/>
            <person name="Tritt A."/>
            <person name="Yoshinaga Y."/>
            <person name="Zwiers L.-H."/>
            <person name="Turgeon B."/>
            <person name="Goodwin S."/>
            <person name="Spatafora J."/>
            <person name="Crous P."/>
            <person name="Grigoriev I."/>
        </authorList>
    </citation>
    <scope>NUCLEOTIDE SEQUENCE</scope>
    <source>
        <strain evidence="11">CBS 119687</strain>
    </source>
</reference>
<evidence type="ECO:0000313" key="12">
    <source>
        <dbReference type="Proteomes" id="UP000799771"/>
    </source>
</evidence>
<gene>
    <name evidence="11" type="ORF">P153DRAFT_397954</name>
</gene>
<evidence type="ECO:0000256" key="4">
    <source>
        <dbReference type="ARBA" id="ARBA00022547"/>
    </source>
</evidence>
<proteinExistence type="inferred from homology"/>
<keyword evidence="12" id="KW-1185">Reference proteome</keyword>